<reference evidence="3" key="1">
    <citation type="submission" date="2020-02" db="EMBL/GenBank/DDBJ databases">
        <authorList>
            <person name="Meier V. D."/>
        </authorList>
    </citation>
    <scope>NUCLEOTIDE SEQUENCE</scope>
    <source>
        <strain evidence="3">AVDCRST_MAG68</strain>
    </source>
</reference>
<proteinExistence type="predicted"/>
<keyword evidence="1" id="KW-1133">Transmembrane helix</keyword>
<protein>
    <recommendedName>
        <fullName evidence="2">Mce/MlaD domain-containing protein</fullName>
    </recommendedName>
</protein>
<evidence type="ECO:0000256" key="1">
    <source>
        <dbReference type="SAM" id="Phobius"/>
    </source>
</evidence>
<gene>
    <name evidence="3" type="ORF">AVDCRST_MAG68-1689</name>
</gene>
<keyword evidence="1" id="KW-0472">Membrane</keyword>
<name>A0A6J4K2P2_9BACT</name>
<feature type="domain" description="Mce/MlaD" evidence="2">
    <location>
        <begin position="66"/>
        <end position="140"/>
    </location>
</feature>
<dbReference type="PANTHER" id="PTHR33371:SF4">
    <property type="entry name" value="INTERMEMBRANE PHOSPHOLIPID TRANSPORT SYSTEM BINDING PROTEIN MLAD"/>
    <property type="match status" value="1"/>
</dbReference>
<feature type="transmembrane region" description="Helical" evidence="1">
    <location>
        <begin position="36"/>
        <end position="56"/>
    </location>
</feature>
<keyword evidence="1" id="KW-0812">Transmembrane</keyword>
<evidence type="ECO:0000313" key="3">
    <source>
        <dbReference type="EMBL" id="CAA9294130.1"/>
    </source>
</evidence>
<evidence type="ECO:0000259" key="2">
    <source>
        <dbReference type="Pfam" id="PF02470"/>
    </source>
</evidence>
<dbReference type="InterPro" id="IPR003399">
    <property type="entry name" value="Mce/MlaD"/>
</dbReference>
<accession>A0A6J4K2P2</accession>
<dbReference type="PANTHER" id="PTHR33371">
    <property type="entry name" value="INTERMEMBRANE PHOSPHOLIPID TRANSPORT SYSTEM BINDING PROTEIN MLAD-RELATED"/>
    <property type="match status" value="1"/>
</dbReference>
<dbReference type="EMBL" id="CADCTW010000001">
    <property type="protein sequence ID" value="CAA9294130.1"/>
    <property type="molecule type" value="Genomic_DNA"/>
</dbReference>
<dbReference type="InterPro" id="IPR052336">
    <property type="entry name" value="MlaD_Phospholipid_Transporter"/>
</dbReference>
<dbReference type="AlphaFoldDB" id="A0A6J4K2P2"/>
<dbReference type="Pfam" id="PF02470">
    <property type="entry name" value="MlaD"/>
    <property type="match status" value="1"/>
</dbReference>
<sequence length="331" mass="34713">MIQRADGGAPNTAPRNRIPSEDLAAVSVARTPRREVQVGLFVLAGILSVLLALFLLTDPGTFRGRYYVSTLVETAGGIRKGDPVQLRGVNIGRIRSFEIQDNGVRVRMELEGEYPVPADSRVLLSSNGLLGGVVATIQPGRSQARLADGGILEPATSVAGSGDIMATAGAIGTRADTVLGRAQALLSQQTIGAVQTSATELQGLLVELSALATEQRRELQGLSGSLRRSAAGVEGAATRPELARAIARTDSITVQLDAATKSLNAAGQSLASVVGRIERGEGTLGKLSRDESLYNNMNAAATNLNTTVTRYGALAEDIQANPKKYINLRVF</sequence>
<organism evidence="3">
    <name type="scientific">uncultured Gemmatimonadota bacterium</name>
    <dbReference type="NCBI Taxonomy" id="203437"/>
    <lineage>
        <taxon>Bacteria</taxon>
        <taxon>Pseudomonadati</taxon>
        <taxon>Gemmatimonadota</taxon>
        <taxon>environmental samples</taxon>
    </lineage>
</organism>